<organism evidence="1">
    <name type="scientific">Rhizophora mucronata</name>
    <name type="common">Asiatic mangrove</name>
    <dbReference type="NCBI Taxonomy" id="61149"/>
    <lineage>
        <taxon>Eukaryota</taxon>
        <taxon>Viridiplantae</taxon>
        <taxon>Streptophyta</taxon>
        <taxon>Embryophyta</taxon>
        <taxon>Tracheophyta</taxon>
        <taxon>Spermatophyta</taxon>
        <taxon>Magnoliopsida</taxon>
        <taxon>eudicotyledons</taxon>
        <taxon>Gunneridae</taxon>
        <taxon>Pentapetalae</taxon>
        <taxon>rosids</taxon>
        <taxon>fabids</taxon>
        <taxon>Malpighiales</taxon>
        <taxon>Rhizophoraceae</taxon>
        <taxon>Rhizophora</taxon>
    </lineage>
</organism>
<proteinExistence type="predicted"/>
<accession>A0A2P2KCQ2</accession>
<evidence type="ECO:0000313" key="1">
    <source>
        <dbReference type="EMBL" id="MBX03514.1"/>
    </source>
</evidence>
<dbReference type="AlphaFoldDB" id="A0A2P2KCQ2"/>
<dbReference type="EMBL" id="GGEC01023030">
    <property type="protein sequence ID" value="MBX03514.1"/>
    <property type="molecule type" value="Transcribed_RNA"/>
</dbReference>
<reference evidence="1" key="1">
    <citation type="submission" date="2018-02" db="EMBL/GenBank/DDBJ databases">
        <title>Rhizophora mucronata_Transcriptome.</title>
        <authorList>
            <person name="Meera S.P."/>
            <person name="Sreeshan A."/>
            <person name="Augustine A."/>
        </authorList>
    </citation>
    <scope>NUCLEOTIDE SEQUENCE</scope>
    <source>
        <tissue evidence="1">Leaf</tissue>
    </source>
</reference>
<name>A0A2P2KCQ2_RHIMU</name>
<sequence length="19" mass="2363">MIVHSWIPIWHFNICHNSK</sequence>
<protein>
    <submittedName>
        <fullName evidence="1">Putative indole-3-acetic acid-amido synthetase GH3.5</fullName>
    </submittedName>
</protein>